<reference evidence="3" key="1">
    <citation type="submission" date="2025-08" db="UniProtKB">
        <authorList>
            <consortium name="RefSeq"/>
        </authorList>
    </citation>
    <scope>IDENTIFICATION</scope>
    <source>
        <tissue evidence="3">Whole sample</tissue>
    </source>
</reference>
<dbReference type="InterPro" id="IPR000595">
    <property type="entry name" value="cNMP-bd_dom"/>
</dbReference>
<keyword evidence="2" id="KW-1185">Reference proteome</keyword>
<evidence type="ECO:0000313" key="3">
    <source>
        <dbReference type="RefSeq" id="XP_022288525.1"/>
    </source>
</evidence>
<feature type="domain" description="Cyclic nucleotide-binding" evidence="1">
    <location>
        <begin position="216"/>
        <end position="252"/>
    </location>
</feature>
<proteinExistence type="predicted"/>
<dbReference type="KEGG" id="cvn:111100734"/>
<dbReference type="OrthoDB" id="186791at2759"/>
<evidence type="ECO:0000313" key="2">
    <source>
        <dbReference type="Proteomes" id="UP000694844"/>
    </source>
</evidence>
<dbReference type="GeneID" id="111100734"/>
<dbReference type="PANTHER" id="PTHR35845:SF1">
    <property type="entry name" value="SPERMATOGENESIS-ASSOCIATED SERINE-RICH PROTEIN 1"/>
    <property type="match status" value="1"/>
</dbReference>
<dbReference type="Pfam" id="PF15160">
    <property type="entry name" value="SASRP1"/>
    <property type="match status" value="1"/>
</dbReference>
<gene>
    <name evidence="3" type="primary">LOC111100734</name>
</gene>
<accession>A0A8B8ABH1</accession>
<name>A0A8B8ABH1_CRAVI</name>
<dbReference type="AlphaFoldDB" id="A0A8B8ABH1"/>
<dbReference type="PROSITE" id="PS50042">
    <property type="entry name" value="CNMP_BINDING_3"/>
    <property type="match status" value="1"/>
</dbReference>
<dbReference type="InterPro" id="IPR029165">
    <property type="entry name" value="SASRP1"/>
</dbReference>
<dbReference type="RefSeq" id="XP_022288525.1">
    <property type="nucleotide sequence ID" value="XM_022432817.1"/>
</dbReference>
<protein>
    <submittedName>
        <fullName evidence="3">Uncharacterized protein LOC111100734 isoform X1</fullName>
    </submittedName>
</protein>
<dbReference type="PANTHER" id="PTHR35845">
    <property type="entry name" value="SPERMATOGENESIS-ASSOCIATED SERINE-RICH PROTEIN 1"/>
    <property type="match status" value="1"/>
</dbReference>
<organism evidence="2 3">
    <name type="scientific">Crassostrea virginica</name>
    <name type="common">Eastern oyster</name>
    <dbReference type="NCBI Taxonomy" id="6565"/>
    <lineage>
        <taxon>Eukaryota</taxon>
        <taxon>Metazoa</taxon>
        <taxon>Spiralia</taxon>
        <taxon>Lophotrochozoa</taxon>
        <taxon>Mollusca</taxon>
        <taxon>Bivalvia</taxon>
        <taxon>Autobranchia</taxon>
        <taxon>Pteriomorphia</taxon>
        <taxon>Ostreida</taxon>
        <taxon>Ostreoidea</taxon>
        <taxon>Ostreidae</taxon>
        <taxon>Crassostrea</taxon>
    </lineage>
</organism>
<sequence length="290" mass="33790">MLHVTTEIGKVGRKERERRHFPNVHNYCSAPSYRARGRRYIPHGYGFYDEWTPHNQNINIRYTENGPDWKSQLKYIPDPENPKYPAAEIFENNWKAMRPYPNTYMRTRNEWLLDPGLTKVGLRCNFDGVHRATNTSSDEITHRMLFGRGRNDGQKVDTRKGFDEVFSTKYYYKMPETIIDKRNGIPYASEGDKSYQAVEYSPSFHKGGSSLPSPQFGRVSLFQNANYPKVSTDTSVPLLPLPKIRRDTFREMEKRRQMSDEIDSVRGLEAWEPAKPIHQALIPEDPPAKK</sequence>
<dbReference type="Proteomes" id="UP000694844">
    <property type="component" value="Chromosome 6"/>
</dbReference>
<evidence type="ECO:0000259" key="1">
    <source>
        <dbReference type="PROSITE" id="PS50042"/>
    </source>
</evidence>